<dbReference type="InterPro" id="IPR011322">
    <property type="entry name" value="N-reg_PII-like_a/b"/>
</dbReference>
<dbReference type="EMBL" id="RJVG01000006">
    <property type="protein sequence ID" value="ROR27320.1"/>
    <property type="molecule type" value="Genomic_DNA"/>
</dbReference>
<keyword evidence="2" id="KW-1185">Reference proteome</keyword>
<dbReference type="RefSeq" id="WP_123609573.1">
    <property type="nucleotide sequence ID" value="NZ_RJVG01000006.1"/>
</dbReference>
<reference evidence="1 2" key="1">
    <citation type="submission" date="2018-11" db="EMBL/GenBank/DDBJ databases">
        <title>Genomic Encyclopedia of Type Strains, Phase IV (KMG-IV): sequencing the most valuable type-strain genomes for metagenomic binning, comparative biology and taxonomic classification.</title>
        <authorList>
            <person name="Goeker M."/>
        </authorList>
    </citation>
    <scope>NUCLEOTIDE SEQUENCE [LARGE SCALE GENOMIC DNA]</scope>
    <source>
        <strain evidence="1 2">DSM 26537</strain>
    </source>
</reference>
<gene>
    <name evidence="1" type="ORF">EDD66_10615</name>
</gene>
<accession>A0A3N1XKT0</accession>
<protein>
    <submittedName>
        <fullName evidence="1">Uncharacterized protein</fullName>
    </submittedName>
</protein>
<evidence type="ECO:0000313" key="2">
    <source>
        <dbReference type="Proteomes" id="UP000273083"/>
    </source>
</evidence>
<dbReference type="Proteomes" id="UP000273083">
    <property type="component" value="Unassembled WGS sequence"/>
</dbReference>
<dbReference type="OrthoDB" id="9803021at2"/>
<sequence>MDENTRPVKLLVSIVNRGKGEKVEELLQSMEITYHLICLGHGTADSDILDYLGLGETDKDIVLSVIENDKIPLALDTLDNKLHFSKDGNGIAFTIPINSVGGPITLKVLTGLLRREH</sequence>
<name>A0A3N1XKT0_9FIRM</name>
<organism evidence="1 2">
    <name type="scientific">Mobilisporobacter senegalensis</name>
    <dbReference type="NCBI Taxonomy" id="1329262"/>
    <lineage>
        <taxon>Bacteria</taxon>
        <taxon>Bacillati</taxon>
        <taxon>Bacillota</taxon>
        <taxon>Clostridia</taxon>
        <taxon>Lachnospirales</taxon>
        <taxon>Lachnospiraceae</taxon>
        <taxon>Mobilisporobacter</taxon>
    </lineage>
</organism>
<proteinExistence type="predicted"/>
<comment type="caution">
    <text evidence="1">The sequence shown here is derived from an EMBL/GenBank/DDBJ whole genome shotgun (WGS) entry which is preliminary data.</text>
</comment>
<dbReference type="AlphaFoldDB" id="A0A3N1XKT0"/>
<dbReference type="SUPFAM" id="SSF54913">
    <property type="entry name" value="GlnB-like"/>
    <property type="match status" value="1"/>
</dbReference>
<evidence type="ECO:0000313" key="1">
    <source>
        <dbReference type="EMBL" id="ROR27320.1"/>
    </source>
</evidence>